<dbReference type="AlphaFoldDB" id="A0AAE0ITI3"/>
<keyword evidence="4" id="KW-1185">Reference proteome</keyword>
<dbReference type="InterPro" id="IPR001279">
    <property type="entry name" value="Metallo-B-lactamas"/>
</dbReference>
<dbReference type="EMBL" id="JAUEDM010000001">
    <property type="protein sequence ID" value="KAK3330730.1"/>
    <property type="molecule type" value="Genomic_DNA"/>
</dbReference>
<dbReference type="PANTHER" id="PTHR43084:SF1">
    <property type="entry name" value="PERSULFIDE DIOXYGENASE ETHE1, MITOCHONDRIAL"/>
    <property type="match status" value="1"/>
</dbReference>
<protein>
    <submittedName>
        <fullName evidence="3">Metallo-beta-lactamase domain protein</fullName>
    </submittedName>
</protein>
<evidence type="ECO:0000256" key="1">
    <source>
        <dbReference type="ARBA" id="ARBA00022723"/>
    </source>
</evidence>
<dbReference type="PANTHER" id="PTHR43084">
    <property type="entry name" value="PERSULFIDE DIOXYGENASE ETHE1"/>
    <property type="match status" value="1"/>
</dbReference>
<accession>A0AAE0ITI3</accession>
<dbReference type="GO" id="GO:0050313">
    <property type="term" value="F:sulfur dioxygenase activity"/>
    <property type="evidence" value="ECO:0007669"/>
    <property type="project" value="InterPro"/>
</dbReference>
<dbReference type="InterPro" id="IPR036866">
    <property type="entry name" value="RibonucZ/Hydroxyglut_hydro"/>
</dbReference>
<evidence type="ECO:0000259" key="2">
    <source>
        <dbReference type="SMART" id="SM00849"/>
    </source>
</evidence>
<reference evidence="3" key="2">
    <citation type="submission" date="2023-06" db="EMBL/GenBank/DDBJ databases">
        <authorList>
            <consortium name="Lawrence Berkeley National Laboratory"/>
            <person name="Haridas S."/>
            <person name="Hensen N."/>
            <person name="Bonometti L."/>
            <person name="Westerberg I."/>
            <person name="Brannstrom I.O."/>
            <person name="Guillou S."/>
            <person name="Cros-Aarteil S."/>
            <person name="Calhoun S."/>
            <person name="Kuo A."/>
            <person name="Mondo S."/>
            <person name="Pangilinan J."/>
            <person name="Riley R."/>
            <person name="Labutti K."/>
            <person name="Andreopoulos B."/>
            <person name="Lipzen A."/>
            <person name="Chen C."/>
            <person name="Yanf M."/>
            <person name="Daum C."/>
            <person name="Ng V."/>
            <person name="Clum A."/>
            <person name="Steindorff A."/>
            <person name="Ohm R."/>
            <person name="Martin F."/>
            <person name="Silar P."/>
            <person name="Natvig D."/>
            <person name="Lalanne C."/>
            <person name="Gautier V."/>
            <person name="Ament-Velasquez S.L."/>
            <person name="Kruys A."/>
            <person name="Hutchinson M.I."/>
            <person name="Powell A.J."/>
            <person name="Barry K."/>
            <person name="Miller A.N."/>
            <person name="Grigoriev I.V."/>
            <person name="Debuchy R."/>
            <person name="Gladieux P."/>
            <person name="Thoren M.H."/>
            <person name="Johannesson H."/>
        </authorList>
    </citation>
    <scope>NUCLEOTIDE SEQUENCE</scope>
    <source>
        <strain evidence="3">CBS 118394</strain>
    </source>
</reference>
<comment type="caution">
    <text evidence="3">The sequence shown here is derived from an EMBL/GenBank/DDBJ whole genome shotgun (WGS) entry which is preliminary data.</text>
</comment>
<dbReference type="GO" id="GO:0046872">
    <property type="term" value="F:metal ion binding"/>
    <property type="evidence" value="ECO:0007669"/>
    <property type="project" value="UniProtKB-KW"/>
</dbReference>
<feature type="domain" description="Metallo-beta-lactamase" evidence="2">
    <location>
        <begin position="85"/>
        <end position="279"/>
    </location>
</feature>
<dbReference type="GO" id="GO:0070813">
    <property type="term" value="P:hydrogen sulfide metabolic process"/>
    <property type="evidence" value="ECO:0007669"/>
    <property type="project" value="TreeGrafter"/>
</dbReference>
<keyword evidence="1" id="KW-0479">Metal-binding</keyword>
<dbReference type="Pfam" id="PF00753">
    <property type="entry name" value="Lactamase_B"/>
    <property type="match status" value="1"/>
</dbReference>
<dbReference type="SUPFAM" id="SSF56281">
    <property type="entry name" value="Metallo-hydrolase/oxidoreductase"/>
    <property type="match status" value="1"/>
</dbReference>
<gene>
    <name evidence="3" type="ORF">B0H66DRAFT_468440</name>
</gene>
<reference evidence="3" key="1">
    <citation type="journal article" date="2023" name="Mol. Phylogenet. Evol.">
        <title>Genome-scale phylogeny and comparative genomics of the fungal order Sordariales.</title>
        <authorList>
            <person name="Hensen N."/>
            <person name="Bonometti L."/>
            <person name="Westerberg I."/>
            <person name="Brannstrom I.O."/>
            <person name="Guillou S."/>
            <person name="Cros-Aarteil S."/>
            <person name="Calhoun S."/>
            <person name="Haridas S."/>
            <person name="Kuo A."/>
            <person name="Mondo S."/>
            <person name="Pangilinan J."/>
            <person name="Riley R."/>
            <person name="LaButti K."/>
            <person name="Andreopoulos B."/>
            <person name="Lipzen A."/>
            <person name="Chen C."/>
            <person name="Yan M."/>
            <person name="Daum C."/>
            <person name="Ng V."/>
            <person name="Clum A."/>
            <person name="Steindorff A."/>
            <person name="Ohm R.A."/>
            <person name="Martin F."/>
            <person name="Silar P."/>
            <person name="Natvig D.O."/>
            <person name="Lalanne C."/>
            <person name="Gautier V."/>
            <person name="Ament-Velasquez S.L."/>
            <person name="Kruys A."/>
            <person name="Hutchinson M.I."/>
            <person name="Powell A.J."/>
            <person name="Barry K."/>
            <person name="Miller A.N."/>
            <person name="Grigoriev I.V."/>
            <person name="Debuchy R."/>
            <person name="Gladieux P."/>
            <person name="Hiltunen Thoren M."/>
            <person name="Johannesson H."/>
        </authorList>
    </citation>
    <scope>NUCLEOTIDE SEQUENCE</scope>
    <source>
        <strain evidence="3">CBS 118394</strain>
    </source>
</reference>
<dbReference type="CDD" id="cd07724">
    <property type="entry name" value="POD-like_MBL-fold"/>
    <property type="match status" value="1"/>
</dbReference>
<organism evidence="3 4">
    <name type="scientific">Apodospora peruviana</name>
    <dbReference type="NCBI Taxonomy" id="516989"/>
    <lineage>
        <taxon>Eukaryota</taxon>
        <taxon>Fungi</taxon>
        <taxon>Dikarya</taxon>
        <taxon>Ascomycota</taxon>
        <taxon>Pezizomycotina</taxon>
        <taxon>Sordariomycetes</taxon>
        <taxon>Sordariomycetidae</taxon>
        <taxon>Sordariales</taxon>
        <taxon>Lasiosphaeriaceae</taxon>
        <taxon>Apodospora</taxon>
    </lineage>
</organism>
<evidence type="ECO:0000313" key="3">
    <source>
        <dbReference type="EMBL" id="KAK3330730.1"/>
    </source>
</evidence>
<evidence type="ECO:0000313" key="4">
    <source>
        <dbReference type="Proteomes" id="UP001283341"/>
    </source>
</evidence>
<dbReference type="InterPro" id="IPR051682">
    <property type="entry name" value="Mito_Persulfide_Diox"/>
</dbReference>
<proteinExistence type="predicted"/>
<dbReference type="Gene3D" id="3.60.15.10">
    <property type="entry name" value="Ribonuclease Z/Hydroxyacylglutathione hydrolase-like"/>
    <property type="match status" value="1"/>
</dbReference>
<dbReference type="SMART" id="SM00849">
    <property type="entry name" value="Lactamase_B"/>
    <property type="match status" value="1"/>
</dbReference>
<sequence length="366" mass="40496">MPLLANTIPLRSGPPSISTRAFHQASLQRNRPSALRQRRDIFPSQSPWNAHPGWEAGRGQASYTTEAAARVGEPTVHAVFERTTGTWQYVVVDPSTLAAVIIDPVLDYDPATQKIMTQTADALLSLVKEKGYQIERILETHVHADHLTAASYLQKRLVEQQGFRPLICAGKRIKTVQELFSQRYGVPPEEVQGVFDKLFDDDEVFDIGSLKATAMHIPGHTPDHLGYKVGDNVFCGDSIFHADVGTARCDFPGGSPYNLYASARKLLAMPGHVKVWTGHDYPPDGRSGPAAYMTVHDHKIQNKHVKDGIVEDEFVALRNKRDAALGAPRLLHQSLQMNIRAGRLPKPTAAGQHLLHLPLNLQGLKW</sequence>
<dbReference type="InterPro" id="IPR044528">
    <property type="entry name" value="POD-like_MBL-fold"/>
</dbReference>
<name>A0AAE0ITI3_9PEZI</name>
<dbReference type="Proteomes" id="UP001283341">
    <property type="component" value="Unassembled WGS sequence"/>
</dbReference>
<dbReference type="GO" id="GO:0006749">
    <property type="term" value="P:glutathione metabolic process"/>
    <property type="evidence" value="ECO:0007669"/>
    <property type="project" value="InterPro"/>
</dbReference>
<dbReference type="FunFam" id="3.60.15.10:FF:000033">
    <property type="entry name" value="MBL fold metallo-hydrolase"/>
    <property type="match status" value="1"/>
</dbReference>